<comment type="similarity">
    <text evidence="2">Belongs to the SAM hydrolase / SAM-dependent halogenase family.</text>
</comment>
<dbReference type="EMBL" id="JBHTHY010000026">
    <property type="protein sequence ID" value="MFD0799522.1"/>
    <property type="molecule type" value="Genomic_DNA"/>
</dbReference>
<proteinExistence type="inferred from homology"/>
<dbReference type="InterPro" id="IPR002747">
    <property type="entry name" value="SAM_OH_AdoTrfase"/>
</dbReference>
<dbReference type="PANTHER" id="PTHR35092:SF1">
    <property type="entry name" value="CHLORINASE MJ1651"/>
    <property type="match status" value="1"/>
</dbReference>
<dbReference type="PANTHER" id="PTHR35092">
    <property type="entry name" value="CHLORINASE MJ1651"/>
    <property type="match status" value="1"/>
</dbReference>
<name>A0ABW3B897_9FLAO</name>
<sequence>MAIITLTTDFGLKDHFVGVLKGSIYTELPEATIVDISHGISPFNIQECAYILQNSYHNFPKGSIHIVGVDSEATPENKHIAVLVDGHYFVSANTGVIGLITSEMKPEKVVELNLPERIQGSFPVMSVFIRVACHIARGGTLEVVGKSFTDLKTLREFSPRMAEDGTKITGSVIYIDNYGNVVTNIRKSFFDSYGKDREFELHARSKKIKKIHSSYSGIVDFNGAADKQKNDGDLLALFNSSGYLELAIYRSNLDTVGGASTLLGLEYRDTIIIDFFN</sequence>
<dbReference type="Gene3D" id="2.40.30.90">
    <property type="entry name" value="Bacterial fluorinating enzyme like"/>
    <property type="match status" value="1"/>
</dbReference>
<evidence type="ECO:0000259" key="4">
    <source>
        <dbReference type="Pfam" id="PF20257"/>
    </source>
</evidence>
<gene>
    <name evidence="5" type="ORF">ACFQZJ_18775</name>
</gene>
<evidence type="ECO:0000259" key="3">
    <source>
        <dbReference type="Pfam" id="PF01887"/>
    </source>
</evidence>
<dbReference type="SUPFAM" id="SSF102522">
    <property type="entry name" value="Bacterial fluorinating enzyme, N-terminal domain"/>
    <property type="match status" value="1"/>
</dbReference>
<dbReference type="Gene3D" id="3.40.50.10790">
    <property type="entry name" value="S-adenosyl-l-methionine hydroxide adenosyltransferase, N-terminal"/>
    <property type="match status" value="1"/>
</dbReference>
<keyword evidence="1" id="KW-0949">S-adenosyl-L-methionine</keyword>
<organism evidence="5 6">
    <name type="scientific">Maribacter chungangensis</name>
    <dbReference type="NCBI Taxonomy" id="1069117"/>
    <lineage>
        <taxon>Bacteria</taxon>
        <taxon>Pseudomonadati</taxon>
        <taxon>Bacteroidota</taxon>
        <taxon>Flavobacteriia</taxon>
        <taxon>Flavobacteriales</taxon>
        <taxon>Flavobacteriaceae</taxon>
        <taxon>Maribacter</taxon>
    </lineage>
</organism>
<reference evidence="6" key="1">
    <citation type="journal article" date="2019" name="Int. J. Syst. Evol. Microbiol.">
        <title>The Global Catalogue of Microorganisms (GCM) 10K type strain sequencing project: providing services to taxonomists for standard genome sequencing and annotation.</title>
        <authorList>
            <consortium name="The Broad Institute Genomics Platform"/>
            <consortium name="The Broad Institute Genome Sequencing Center for Infectious Disease"/>
            <person name="Wu L."/>
            <person name="Ma J."/>
        </authorList>
    </citation>
    <scope>NUCLEOTIDE SEQUENCE [LARGE SCALE GENOMIC DNA]</scope>
    <source>
        <strain evidence="6">CCUG 61948</strain>
    </source>
</reference>
<dbReference type="InterPro" id="IPR046469">
    <property type="entry name" value="SAM_HAT_N"/>
</dbReference>
<dbReference type="Pfam" id="PF01887">
    <property type="entry name" value="SAM_HAT_N"/>
    <property type="match status" value="1"/>
</dbReference>
<dbReference type="PIRSF" id="PIRSF006779">
    <property type="entry name" value="UCP006779"/>
    <property type="match status" value="1"/>
</dbReference>
<dbReference type="Proteomes" id="UP001597012">
    <property type="component" value="Unassembled WGS sequence"/>
</dbReference>
<evidence type="ECO:0000313" key="6">
    <source>
        <dbReference type="Proteomes" id="UP001597012"/>
    </source>
</evidence>
<feature type="domain" description="S-adenosyl-l-methionine hydroxide adenosyltransferase N-terminal" evidence="3">
    <location>
        <begin position="4"/>
        <end position="145"/>
    </location>
</feature>
<evidence type="ECO:0000256" key="2">
    <source>
        <dbReference type="ARBA" id="ARBA00024035"/>
    </source>
</evidence>
<dbReference type="InterPro" id="IPR023228">
    <property type="entry name" value="SAM_OH_AdoTrfase_N_sf"/>
</dbReference>
<evidence type="ECO:0000313" key="5">
    <source>
        <dbReference type="EMBL" id="MFD0799522.1"/>
    </source>
</evidence>
<feature type="domain" description="S-adenosyl-l-methionine hydroxide adenosyltransferase C-terminal" evidence="4">
    <location>
        <begin position="170"/>
        <end position="271"/>
    </location>
</feature>
<keyword evidence="6" id="KW-1185">Reference proteome</keyword>
<comment type="caution">
    <text evidence="5">The sequence shown here is derived from an EMBL/GenBank/DDBJ whole genome shotgun (WGS) entry which is preliminary data.</text>
</comment>
<dbReference type="Pfam" id="PF20257">
    <property type="entry name" value="SAM_HAT_C"/>
    <property type="match status" value="1"/>
</dbReference>
<protein>
    <submittedName>
        <fullName evidence="5">S-adenosyl-l-methionine hydroxide adenosyltransferase family protein</fullName>
    </submittedName>
</protein>
<accession>A0ABW3B897</accession>
<evidence type="ECO:0000256" key="1">
    <source>
        <dbReference type="ARBA" id="ARBA00022691"/>
    </source>
</evidence>
<dbReference type="InterPro" id="IPR023227">
    <property type="entry name" value="SAM_OH_AdoTrfase_C_sf"/>
</dbReference>
<dbReference type="RefSeq" id="WP_379936512.1">
    <property type="nucleotide sequence ID" value="NZ_JBHTHY010000026.1"/>
</dbReference>
<dbReference type="InterPro" id="IPR046470">
    <property type="entry name" value="SAM_HAT_C"/>
</dbReference>
<dbReference type="SUPFAM" id="SSF101852">
    <property type="entry name" value="Bacterial fluorinating enzyme, C-terminal domain"/>
    <property type="match status" value="1"/>
</dbReference>